<gene>
    <name evidence="1" type="ORF">SCF082_LOCUS26275</name>
</gene>
<protein>
    <submittedName>
        <fullName evidence="1">Calcium-dependent protein kinase 2</fullName>
    </submittedName>
</protein>
<dbReference type="EMBL" id="CAXAMM010019955">
    <property type="protein sequence ID" value="CAK9046759.1"/>
    <property type="molecule type" value="Genomic_DNA"/>
</dbReference>
<accession>A0ABP0M7L3</accession>
<proteinExistence type="predicted"/>
<dbReference type="Pfam" id="PF12697">
    <property type="entry name" value="Abhydrolase_6"/>
    <property type="match status" value="1"/>
</dbReference>
<dbReference type="Proteomes" id="UP001642464">
    <property type="component" value="Unassembled WGS sequence"/>
</dbReference>
<reference evidence="1 2" key="1">
    <citation type="submission" date="2024-02" db="EMBL/GenBank/DDBJ databases">
        <authorList>
            <person name="Chen Y."/>
            <person name="Shah S."/>
            <person name="Dougan E. K."/>
            <person name="Thang M."/>
            <person name="Chan C."/>
        </authorList>
    </citation>
    <scope>NUCLEOTIDE SEQUENCE [LARGE SCALE GENOMIC DNA]</scope>
</reference>
<keyword evidence="1" id="KW-0808">Transferase</keyword>
<sequence>MAEGQAVWEVIGGKDKGGIMVREGRGLRSKEAAERLAFASFVEEVELVGERLHYKLMTGSGPETGWVSINIGDKDLLKCIIKPPPKPPLFCAWYSGGFTTADGEKLLSPLMDAVHAAGVEKRAILHFPDAYEMSGEGWEGRAPWSKYVDKLVEEINKVSDSDSQPLVLFGHSRGAAPAICVASRLGARVKQVYIAACGAMRAGEATAWEALSKNFKQGGDRELLGWFYSLQPENVLLKRAVEKADDEFEEQVNSSKFLSDMLSLMRRQYRDAMYPDPDRDFKAVPANVTAFAALLDEGSQPEHMEDWKLLTLAKFQNVSLNAGHMDCLAPNTAGKCELFEFLQKDLKQFIS</sequence>
<comment type="caution">
    <text evidence="1">The sequence shown here is derived from an EMBL/GenBank/DDBJ whole genome shotgun (WGS) entry which is preliminary data.</text>
</comment>
<dbReference type="InterPro" id="IPR029058">
    <property type="entry name" value="AB_hydrolase_fold"/>
</dbReference>
<keyword evidence="1" id="KW-0418">Kinase</keyword>
<name>A0ABP0M7L3_9DINO</name>
<dbReference type="SUPFAM" id="SSF53474">
    <property type="entry name" value="alpha/beta-Hydrolases"/>
    <property type="match status" value="1"/>
</dbReference>
<keyword evidence="2" id="KW-1185">Reference proteome</keyword>
<dbReference type="Gene3D" id="3.40.50.1820">
    <property type="entry name" value="alpha/beta hydrolase"/>
    <property type="match status" value="1"/>
</dbReference>
<evidence type="ECO:0000313" key="1">
    <source>
        <dbReference type="EMBL" id="CAK9046759.1"/>
    </source>
</evidence>
<evidence type="ECO:0000313" key="2">
    <source>
        <dbReference type="Proteomes" id="UP001642464"/>
    </source>
</evidence>
<organism evidence="1 2">
    <name type="scientific">Durusdinium trenchii</name>
    <dbReference type="NCBI Taxonomy" id="1381693"/>
    <lineage>
        <taxon>Eukaryota</taxon>
        <taxon>Sar</taxon>
        <taxon>Alveolata</taxon>
        <taxon>Dinophyceae</taxon>
        <taxon>Suessiales</taxon>
        <taxon>Symbiodiniaceae</taxon>
        <taxon>Durusdinium</taxon>
    </lineage>
</organism>
<dbReference type="InterPro" id="IPR000073">
    <property type="entry name" value="AB_hydrolase_1"/>
</dbReference>
<dbReference type="GO" id="GO:0016301">
    <property type="term" value="F:kinase activity"/>
    <property type="evidence" value="ECO:0007669"/>
    <property type="project" value="UniProtKB-KW"/>
</dbReference>